<evidence type="ECO:0000313" key="10">
    <source>
        <dbReference type="EMBL" id="CCB59815.1"/>
    </source>
</evidence>
<keyword evidence="11" id="KW-1185">Reference proteome</keyword>
<keyword evidence="6 8" id="KW-0472">Membrane</keyword>
<feature type="repeat" description="ANK" evidence="7">
    <location>
        <begin position="96"/>
        <end position="128"/>
    </location>
</feature>
<dbReference type="KEGG" id="vvi:104879450"/>
<dbReference type="eggNOG" id="KOG0504">
    <property type="taxonomic scope" value="Eukaryota"/>
</dbReference>
<dbReference type="SUPFAM" id="SSF48403">
    <property type="entry name" value="Ankyrin repeat"/>
    <property type="match status" value="1"/>
</dbReference>
<reference evidence="11" key="1">
    <citation type="journal article" date="2007" name="Nature">
        <title>The grapevine genome sequence suggests ancestral hexaploidization in major angiosperm phyla.</title>
        <authorList>
            <consortium name="The French-Italian Public Consortium for Grapevine Genome Characterization."/>
            <person name="Jaillon O."/>
            <person name="Aury J.-M."/>
            <person name="Noel B."/>
            <person name="Policriti A."/>
            <person name="Clepet C."/>
            <person name="Casagrande A."/>
            <person name="Choisne N."/>
            <person name="Aubourg S."/>
            <person name="Vitulo N."/>
            <person name="Jubin C."/>
            <person name="Vezzi A."/>
            <person name="Legeai F."/>
            <person name="Hugueney P."/>
            <person name="Dasilva C."/>
            <person name="Horner D."/>
            <person name="Mica E."/>
            <person name="Jublot D."/>
            <person name="Poulain J."/>
            <person name="Bruyere C."/>
            <person name="Billault A."/>
            <person name="Segurens B."/>
            <person name="Gouyvenoux M."/>
            <person name="Ugarte E."/>
            <person name="Cattonaro F."/>
            <person name="Anthouard V."/>
            <person name="Vico V."/>
            <person name="Del Fabbro C."/>
            <person name="Alaux M."/>
            <person name="Di Gaspero G."/>
            <person name="Dumas V."/>
            <person name="Felice N."/>
            <person name="Paillard S."/>
            <person name="Juman I."/>
            <person name="Moroldo M."/>
            <person name="Scalabrin S."/>
            <person name="Canaguier A."/>
            <person name="Le Clainche I."/>
            <person name="Malacrida G."/>
            <person name="Durand E."/>
            <person name="Pesole G."/>
            <person name="Laucou V."/>
            <person name="Chatelet P."/>
            <person name="Merdinoglu D."/>
            <person name="Delledonne M."/>
            <person name="Pezzotti M."/>
            <person name="Lecharny A."/>
            <person name="Scarpelli C."/>
            <person name="Artiguenave F."/>
            <person name="Pe M.E."/>
            <person name="Valle G."/>
            <person name="Morgante M."/>
            <person name="Caboche M."/>
            <person name="Adam-Blondon A.-F."/>
            <person name="Weissenbach J."/>
            <person name="Quetier F."/>
            <person name="Wincker P."/>
        </authorList>
    </citation>
    <scope>NUCLEOTIDE SEQUENCE [LARGE SCALE GENOMIC DNA]</scope>
    <source>
        <strain evidence="11">cv. Pinot noir / PN40024</strain>
    </source>
</reference>
<comment type="subcellular location">
    <subcellularLocation>
        <location evidence="1">Membrane</location>
        <topology evidence="1">Multi-pass membrane protein</topology>
    </subcellularLocation>
</comment>
<name>F6HYQ1_VITVI</name>
<dbReference type="AlphaFoldDB" id="F6HYQ1"/>
<organism evidence="10 11">
    <name type="scientific">Vitis vinifera</name>
    <name type="common">Grape</name>
    <dbReference type="NCBI Taxonomy" id="29760"/>
    <lineage>
        <taxon>Eukaryota</taxon>
        <taxon>Viridiplantae</taxon>
        <taxon>Streptophyta</taxon>
        <taxon>Embryophyta</taxon>
        <taxon>Tracheophyta</taxon>
        <taxon>Spermatophyta</taxon>
        <taxon>Magnoliopsida</taxon>
        <taxon>eudicotyledons</taxon>
        <taxon>Gunneridae</taxon>
        <taxon>Pentapetalae</taxon>
        <taxon>rosids</taxon>
        <taxon>Vitales</taxon>
        <taxon>Vitaceae</taxon>
        <taxon>Viteae</taxon>
        <taxon>Vitis</taxon>
    </lineage>
</organism>
<evidence type="ECO:0000313" key="11">
    <source>
        <dbReference type="Proteomes" id="UP000009183"/>
    </source>
</evidence>
<proteinExistence type="predicted"/>
<feature type="transmembrane region" description="Helical" evidence="8">
    <location>
        <begin position="496"/>
        <end position="521"/>
    </location>
</feature>
<dbReference type="Proteomes" id="UP000009183">
    <property type="component" value="Chromosome 5"/>
</dbReference>
<dbReference type="InParanoid" id="F6HYQ1"/>
<feature type="repeat" description="ANK" evidence="7">
    <location>
        <begin position="179"/>
        <end position="202"/>
    </location>
</feature>
<dbReference type="SMART" id="SM00248">
    <property type="entry name" value="ANK"/>
    <property type="match status" value="8"/>
</dbReference>
<evidence type="ECO:0000256" key="3">
    <source>
        <dbReference type="ARBA" id="ARBA00022737"/>
    </source>
</evidence>
<feature type="transmembrane region" description="Helical" evidence="8">
    <location>
        <begin position="533"/>
        <end position="557"/>
    </location>
</feature>
<dbReference type="EMBL" id="FN596500">
    <property type="protein sequence ID" value="CCB59815.1"/>
    <property type="molecule type" value="Genomic_DNA"/>
</dbReference>
<dbReference type="ExpressionAtlas" id="F6HYQ1">
    <property type="expression patterns" value="baseline"/>
</dbReference>
<evidence type="ECO:0000256" key="6">
    <source>
        <dbReference type="ARBA" id="ARBA00023136"/>
    </source>
</evidence>
<dbReference type="PANTHER" id="PTHR24186:SF53">
    <property type="entry name" value="PGG DOMAIN-CONTAINING PROTEIN"/>
    <property type="match status" value="1"/>
</dbReference>
<dbReference type="PROSITE" id="PS50088">
    <property type="entry name" value="ANK_REPEAT"/>
    <property type="match status" value="3"/>
</dbReference>
<dbReference type="SMR" id="F6HYQ1"/>
<dbReference type="OrthoDB" id="1847170at2759"/>
<evidence type="ECO:0000256" key="2">
    <source>
        <dbReference type="ARBA" id="ARBA00022692"/>
    </source>
</evidence>
<feature type="domain" description="PGG" evidence="9">
    <location>
        <begin position="450"/>
        <end position="555"/>
    </location>
</feature>
<keyword evidence="3" id="KW-0677">Repeat</keyword>
<evidence type="ECO:0000256" key="7">
    <source>
        <dbReference type="PROSITE-ProRule" id="PRU00023"/>
    </source>
</evidence>
<dbReference type="FunFam" id="1.25.40.20:FF:000672">
    <property type="entry name" value="Uncharacterized protein"/>
    <property type="match status" value="1"/>
</dbReference>
<dbReference type="Pfam" id="PF12796">
    <property type="entry name" value="Ank_2"/>
    <property type="match status" value="2"/>
</dbReference>
<dbReference type="Pfam" id="PF13962">
    <property type="entry name" value="PGG"/>
    <property type="match status" value="1"/>
</dbReference>
<sequence length="590" mass="66022">MDPSTSTHALELQNLDSVSSANQEDVTYMPPKIYSAAAQGSTDIIRRTMRRAVQYLTPNKNTILHIAAQFGQPRCVEWIIRHYSGDSSPLQWPNLKGDSPLHLAAREGHLEVVKTIIRAARTVSERDIESGIGVDKAMLRMTNNEHDTALHEAVRYHHQEVVKWLIEEDPEFTYGANFSGGTPLYMAAERGFTDLVKVIIENTNRDRLAHTGPMGRTALHAAVICRDPIMVKEILKWKSDLTEEVDENGWSPLHCAAYLGYVPIARQLLHKSDRSVVYLRVKNDDNKTALHIAATHGNIWVMKLLVSHYPDCCEQVDVNGNNALHLFMVQRRFLIKSLLNIPWMNVGALMSEKNVEGQTPLHLLAHSQTRSDWTFIKDKKVDKMALNSQNLTAVDVILLAEDLFGQKDLIIRRLKRAKARIGPLLWQKAMNKDEDKSQSKRNKGLDTSFLKKASDSHLLVAALVATVSFAAGFTLPGGYKDSDGMAKLSDKPGFKAFVVSDSLALVLSVAAVLCHFYNALSKKKVHVTYFLRWAYWLTKLGVGAMVVAFFTGLYSVLPHHSGIAIFALIICVCCSVLSITSGRPRVRKYF</sequence>
<dbReference type="InterPro" id="IPR026961">
    <property type="entry name" value="PGG_dom"/>
</dbReference>
<feature type="transmembrane region" description="Helical" evidence="8">
    <location>
        <begin position="458"/>
        <end position="476"/>
    </location>
</feature>
<dbReference type="Pfam" id="PF00023">
    <property type="entry name" value="Ank"/>
    <property type="match status" value="1"/>
</dbReference>
<keyword evidence="2 8" id="KW-0812">Transmembrane</keyword>
<gene>
    <name evidence="10" type="ordered locus">VIT_05s0102g00030</name>
</gene>
<evidence type="ECO:0000259" key="9">
    <source>
        <dbReference type="Pfam" id="PF13962"/>
    </source>
</evidence>
<dbReference type="Gene3D" id="1.25.40.20">
    <property type="entry name" value="Ankyrin repeat-containing domain"/>
    <property type="match status" value="1"/>
</dbReference>
<evidence type="ECO:0000256" key="5">
    <source>
        <dbReference type="ARBA" id="ARBA00023043"/>
    </source>
</evidence>
<dbReference type="PROSITE" id="PS50297">
    <property type="entry name" value="ANK_REP_REGION"/>
    <property type="match status" value="3"/>
</dbReference>
<keyword evidence="5 7" id="KW-0040">ANK repeat</keyword>
<protein>
    <recommendedName>
        <fullName evidence="9">PGG domain-containing protein</fullName>
    </recommendedName>
</protein>
<feature type="repeat" description="ANK" evidence="7">
    <location>
        <begin position="285"/>
        <end position="308"/>
    </location>
</feature>
<dbReference type="InterPro" id="IPR002110">
    <property type="entry name" value="Ankyrin_rpt"/>
</dbReference>
<dbReference type="PANTHER" id="PTHR24186">
    <property type="entry name" value="PROTEIN PHOSPHATASE 1 REGULATORY SUBUNIT"/>
    <property type="match status" value="1"/>
</dbReference>
<dbReference type="PaxDb" id="29760-VIT_05s0102g00030.t01"/>
<accession>F6HYQ1</accession>
<keyword evidence="4 8" id="KW-1133">Transmembrane helix</keyword>
<dbReference type="GO" id="GO:0005886">
    <property type="term" value="C:plasma membrane"/>
    <property type="evidence" value="ECO:0000318"/>
    <property type="project" value="GO_Central"/>
</dbReference>
<dbReference type="InterPro" id="IPR036770">
    <property type="entry name" value="Ankyrin_rpt-contain_sf"/>
</dbReference>
<evidence type="ECO:0000256" key="1">
    <source>
        <dbReference type="ARBA" id="ARBA00004141"/>
    </source>
</evidence>
<dbReference type="STRING" id="29760.F6HYQ1"/>
<evidence type="ECO:0000256" key="4">
    <source>
        <dbReference type="ARBA" id="ARBA00022989"/>
    </source>
</evidence>
<dbReference type="HOGENOM" id="CLU_000134_36_4_1"/>
<feature type="transmembrane region" description="Helical" evidence="8">
    <location>
        <begin position="563"/>
        <end position="580"/>
    </location>
</feature>
<evidence type="ECO:0000256" key="8">
    <source>
        <dbReference type="SAM" id="Phobius"/>
    </source>
</evidence>